<name>A0A5B8ST50_9GAMM</name>
<evidence type="ECO:0000313" key="1">
    <source>
        <dbReference type="EMBL" id="QEA39474.1"/>
    </source>
</evidence>
<gene>
    <name evidence="1" type="ORF">FGL86_10570</name>
</gene>
<accession>A0A5B8ST50</accession>
<evidence type="ECO:0000313" key="2">
    <source>
        <dbReference type="Proteomes" id="UP000321272"/>
    </source>
</evidence>
<organism evidence="1 2">
    <name type="scientific">Pistricoccus aurantiacus</name>
    <dbReference type="NCBI Taxonomy" id="1883414"/>
    <lineage>
        <taxon>Bacteria</taxon>
        <taxon>Pseudomonadati</taxon>
        <taxon>Pseudomonadota</taxon>
        <taxon>Gammaproteobacteria</taxon>
        <taxon>Oceanospirillales</taxon>
        <taxon>Halomonadaceae</taxon>
        <taxon>Pistricoccus</taxon>
    </lineage>
</organism>
<reference evidence="1 2" key="1">
    <citation type="submission" date="2019-06" db="EMBL/GenBank/DDBJ databases">
        <title>Genome analyses of bacteria isolated from kimchi.</title>
        <authorList>
            <person name="Lee S."/>
            <person name="Ahn S."/>
            <person name="Roh S."/>
        </authorList>
    </citation>
    <scope>NUCLEOTIDE SEQUENCE [LARGE SCALE GENOMIC DNA]</scope>
    <source>
        <strain evidence="1 2">CBA4606</strain>
    </source>
</reference>
<dbReference type="EMBL" id="CP042382">
    <property type="protein sequence ID" value="QEA39474.1"/>
    <property type="molecule type" value="Genomic_DNA"/>
</dbReference>
<dbReference type="Proteomes" id="UP000321272">
    <property type="component" value="Chromosome"/>
</dbReference>
<dbReference type="KEGG" id="paur:FGL86_10570"/>
<keyword evidence="2" id="KW-1185">Reference proteome</keyword>
<evidence type="ECO:0008006" key="3">
    <source>
        <dbReference type="Google" id="ProtNLM"/>
    </source>
</evidence>
<protein>
    <recommendedName>
        <fullName evidence="3">Phage late control D family protein</fullName>
    </recommendedName>
</protein>
<dbReference type="OrthoDB" id="4070623at2"/>
<dbReference type="AlphaFoldDB" id="A0A5B8ST50"/>
<proteinExistence type="predicted"/>
<sequence>MPLITLARSDGDQHRYSVTDRDSYSGVTAFWQDTQGAKRQEVQVGEADNSKQLRPTYASEADTLDATQAEWRRIQRGEAEFELTLAQGRADMLPQLPLAVRGFKPEIDATPWLVTEVSHSLNDSGFGTSIRCEVSGAQN</sequence>
<dbReference type="RefSeq" id="WP_147184525.1">
    <property type="nucleotide sequence ID" value="NZ_CP042382.1"/>
</dbReference>